<comment type="subcellular location">
    <subcellularLocation>
        <location evidence="1">Cell membrane</location>
        <topology evidence="1">Multi-pass membrane protein</topology>
    </subcellularLocation>
</comment>
<evidence type="ECO:0000256" key="6">
    <source>
        <dbReference type="SAM" id="Phobius"/>
    </source>
</evidence>
<evidence type="ECO:0000256" key="2">
    <source>
        <dbReference type="ARBA" id="ARBA00022475"/>
    </source>
</evidence>
<dbReference type="EMBL" id="CP016364">
    <property type="protein sequence ID" value="APG45589.1"/>
    <property type="molecule type" value="Genomic_DNA"/>
</dbReference>
<keyword evidence="9" id="KW-1185">Reference proteome</keyword>
<feature type="transmembrane region" description="Helical" evidence="6">
    <location>
        <begin position="129"/>
        <end position="149"/>
    </location>
</feature>
<dbReference type="InterPro" id="IPR011701">
    <property type="entry name" value="MFS"/>
</dbReference>
<dbReference type="PANTHER" id="PTHR43124">
    <property type="entry name" value="PURINE EFFLUX PUMP PBUE"/>
    <property type="match status" value="1"/>
</dbReference>
<feature type="transmembrane region" description="Helical" evidence="6">
    <location>
        <begin position="296"/>
        <end position="315"/>
    </location>
</feature>
<dbReference type="Pfam" id="PF07690">
    <property type="entry name" value="MFS_1"/>
    <property type="match status" value="1"/>
</dbReference>
<proteinExistence type="predicted"/>
<keyword evidence="5 6" id="KW-0472">Membrane</keyword>
<sequence>MQAGLIILCLGYVLSQFFRAFLAVLSSSLQSDLGATPGDLAFASGLWFLTFAAMQLPVGWALDRVGPSRTAAVLLLIGGGGGALVFALAGTPVHISLAMVLIGIGCSPVLMASYYIFAREYPPRRFATLAALMLGVGSLGNLVASYPTALAVELLGWRGTLFGLAGLSTAVAIGIALTVRDPSRVEVADGPKGSVFDILRMPVLWPIFVMMFVAYAPSAALRGLWIGPYLNDVFSLERGAVGIASLVMGVAMILGTLAYGPMDRLLGTRKGVVLGGNLLACVALGGLMVLVDGPVVLVVALIAVIGFFGASFPVILAHGRAFVPPHLVGRGVTMLNFFGIGGVGIMQFASGRLHAEMTGADLSLPYFAIFGFLLAFLAGGCAIYLLSRDSLD</sequence>
<dbReference type="InterPro" id="IPR050189">
    <property type="entry name" value="MFS_Efflux_Transporters"/>
</dbReference>
<keyword evidence="3 6" id="KW-0812">Transmembrane</keyword>
<feature type="domain" description="Major facilitator superfamily (MFS) profile" evidence="7">
    <location>
        <begin position="4"/>
        <end position="391"/>
    </location>
</feature>
<dbReference type="PANTHER" id="PTHR43124:SF3">
    <property type="entry name" value="CHLORAMPHENICOL EFFLUX PUMP RV0191"/>
    <property type="match status" value="1"/>
</dbReference>
<protein>
    <submittedName>
        <fullName evidence="8">Transporter, MFS family</fullName>
    </submittedName>
</protein>
<dbReference type="SUPFAM" id="SSF103473">
    <property type="entry name" value="MFS general substrate transporter"/>
    <property type="match status" value="1"/>
</dbReference>
<feature type="transmembrane region" description="Helical" evidence="6">
    <location>
        <begin position="198"/>
        <end position="220"/>
    </location>
</feature>
<dbReference type="Proteomes" id="UP000183859">
    <property type="component" value="Chromosome"/>
</dbReference>
<evidence type="ECO:0000259" key="7">
    <source>
        <dbReference type="PROSITE" id="PS50850"/>
    </source>
</evidence>
<evidence type="ECO:0000313" key="8">
    <source>
        <dbReference type="EMBL" id="APG45589.1"/>
    </source>
</evidence>
<evidence type="ECO:0000313" key="9">
    <source>
        <dbReference type="Proteomes" id="UP000183859"/>
    </source>
</evidence>
<feature type="transmembrane region" description="Helical" evidence="6">
    <location>
        <begin position="240"/>
        <end position="259"/>
    </location>
</feature>
<feature type="transmembrane region" description="Helical" evidence="6">
    <location>
        <begin position="327"/>
        <end position="346"/>
    </location>
</feature>
<feature type="transmembrane region" description="Helical" evidence="6">
    <location>
        <begin position="71"/>
        <end position="89"/>
    </location>
</feature>
<feature type="transmembrane region" description="Helical" evidence="6">
    <location>
        <begin position="155"/>
        <end position="177"/>
    </location>
</feature>
<dbReference type="AlphaFoldDB" id="A0A1L3I0D8"/>
<feature type="transmembrane region" description="Helical" evidence="6">
    <location>
        <begin position="366"/>
        <end position="386"/>
    </location>
</feature>
<evidence type="ECO:0000256" key="4">
    <source>
        <dbReference type="ARBA" id="ARBA00022989"/>
    </source>
</evidence>
<feature type="transmembrane region" description="Helical" evidence="6">
    <location>
        <begin position="95"/>
        <end position="117"/>
    </location>
</feature>
<dbReference type="STRING" id="1844006.PhaeoP97_00134"/>
<name>A0A1L3I0D8_9RHOB</name>
<dbReference type="Gene3D" id="1.20.1250.20">
    <property type="entry name" value="MFS general substrate transporter like domains"/>
    <property type="match status" value="2"/>
</dbReference>
<dbReference type="GO" id="GO:0005886">
    <property type="term" value="C:plasma membrane"/>
    <property type="evidence" value="ECO:0007669"/>
    <property type="project" value="UniProtKB-SubCell"/>
</dbReference>
<dbReference type="InterPro" id="IPR020846">
    <property type="entry name" value="MFS_dom"/>
</dbReference>
<dbReference type="PROSITE" id="PS50850">
    <property type="entry name" value="MFS"/>
    <property type="match status" value="1"/>
</dbReference>
<dbReference type="OrthoDB" id="272777at2"/>
<dbReference type="InterPro" id="IPR036259">
    <property type="entry name" value="MFS_trans_sf"/>
</dbReference>
<accession>A0A1L3I0D8</accession>
<gene>
    <name evidence="8" type="ORF">PhaeoP97_00134</name>
</gene>
<keyword evidence="2" id="KW-1003">Cell membrane</keyword>
<feature type="transmembrane region" description="Helical" evidence="6">
    <location>
        <begin position="271"/>
        <end position="290"/>
    </location>
</feature>
<feature type="transmembrane region" description="Helical" evidence="6">
    <location>
        <begin position="42"/>
        <end position="62"/>
    </location>
</feature>
<evidence type="ECO:0000256" key="1">
    <source>
        <dbReference type="ARBA" id="ARBA00004651"/>
    </source>
</evidence>
<keyword evidence="4 6" id="KW-1133">Transmembrane helix</keyword>
<evidence type="ECO:0000256" key="5">
    <source>
        <dbReference type="ARBA" id="ARBA00023136"/>
    </source>
</evidence>
<dbReference type="GO" id="GO:0022857">
    <property type="term" value="F:transmembrane transporter activity"/>
    <property type="evidence" value="ECO:0007669"/>
    <property type="project" value="InterPro"/>
</dbReference>
<evidence type="ECO:0000256" key="3">
    <source>
        <dbReference type="ARBA" id="ARBA00022692"/>
    </source>
</evidence>
<reference evidence="9" key="1">
    <citation type="submission" date="2016-07" db="EMBL/GenBank/DDBJ databases">
        <title>Phaeobacter portensis sp. nov., a tropodithietic acid producing bacterium isolated from a German harbor.</title>
        <authorList>
            <person name="Freese H.M."/>
            <person name="Bunk B."/>
            <person name="Breider S."/>
            <person name="Brinkhoff T."/>
        </authorList>
    </citation>
    <scope>NUCLEOTIDE SEQUENCE [LARGE SCALE GENOMIC DNA]</scope>
    <source>
        <strain evidence="9">P97</strain>
    </source>
</reference>
<dbReference type="KEGG" id="php:PhaeoP97_00134"/>
<organism evidence="8 9">
    <name type="scientific">Phaeobacter porticola</name>
    <dbReference type="NCBI Taxonomy" id="1844006"/>
    <lineage>
        <taxon>Bacteria</taxon>
        <taxon>Pseudomonadati</taxon>
        <taxon>Pseudomonadota</taxon>
        <taxon>Alphaproteobacteria</taxon>
        <taxon>Rhodobacterales</taxon>
        <taxon>Roseobacteraceae</taxon>
        <taxon>Phaeobacter</taxon>
    </lineage>
</organism>
<dbReference type="RefSeq" id="WP_072503426.1">
    <property type="nucleotide sequence ID" value="NZ_CP016364.1"/>
</dbReference>